<evidence type="ECO:0000313" key="5">
    <source>
        <dbReference type="EMBL" id="KAJ3659749.1"/>
    </source>
</evidence>
<dbReference type="Gene3D" id="3.80.10.10">
    <property type="entry name" value="Ribonuclease Inhibitor"/>
    <property type="match status" value="2"/>
</dbReference>
<dbReference type="PANTHER" id="PTHR24373:SF370">
    <property type="entry name" value="FISH-LIPS, ISOFORM E"/>
    <property type="match status" value="1"/>
</dbReference>
<evidence type="ECO:0000256" key="2">
    <source>
        <dbReference type="ARBA" id="ARBA00022729"/>
    </source>
</evidence>
<dbReference type="AlphaFoldDB" id="A0AA38IRJ1"/>
<proteinExistence type="predicted"/>
<dbReference type="Proteomes" id="UP001168821">
    <property type="component" value="Unassembled WGS sequence"/>
</dbReference>
<evidence type="ECO:0000256" key="4">
    <source>
        <dbReference type="SAM" id="SignalP"/>
    </source>
</evidence>
<gene>
    <name evidence="5" type="ORF">Zmor_011422</name>
</gene>
<dbReference type="GO" id="GO:0031012">
    <property type="term" value="C:extracellular matrix"/>
    <property type="evidence" value="ECO:0007669"/>
    <property type="project" value="TreeGrafter"/>
</dbReference>
<evidence type="ECO:0000313" key="6">
    <source>
        <dbReference type="Proteomes" id="UP001168821"/>
    </source>
</evidence>
<keyword evidence="1" id="KW-0433">Leucine-rich repeat</keyword>
<dbReference type="InterPro" id="IPR001611">
    <property type="entry name" value="Leu-rich_rpt"/>
</dbReference>
<dbReference type="Pfam" id="PF13855">
    <property type="entry name" value="LRR_8"/>
    <property type="match status" value="2"/>
</dbReference>
<comment type="caution">
    <text evidence="5">The sequence shown here is derived from an EMBL/GenBank/DDBJ whole genome shotgun (WGS) entry which is preliminary data.</text>
</comment>
<dbReference type="SUPFAM" id="SSF52058">
    <property type="entry name" value="L domain-like"/>
    <property type="match status" value="1"/>
</dbReference>
<dbReference type="InterPro" id="IPR032675">
    <property type="entry name" value="LRR_dom_sf"/>
</dbReference>
<dbReference type="PROSITE" id="PS51450">
    <property type="entry name" value="LRR"/>
    <property type="match status" value="2"/>
</dbReference>
<keyword evidence="2 4" id="KW-0732">Signal</keyword>
<evidence type="ECO:0000256" key="1">
    <source>
        <dbReference type="ARBA" id="ARBA00022614"/>
    </source>
</evidence>
<reference evidence="5" key="1">
    <citation type="journal article" date="2023" name="G3 (Bethesda)">
        <title>Whole genome assemblies of Zophobas morio and Tenebrio molitor.</title>
        <authorList>
            <person name="Kaur S."/>
            <person name="Stinson S.A."/>
            <person name="diCenzo G.C."/>
        </authorList>
    </citation>
    <scope>NUCLEOTIDE SEQUENCE</scope>
    <source>
        <strain evidence="5">QUZm001</strain>
    </source>
</reference>
<evidence type="ECO:0000256" key="3">
    <source>
        <dbReference type="ARBA" id="ARBA00022737"/>
    </source>
</evidence>
<organism evidence="5 6">
    <name type="scientific">Zophobas morio</name>
    <dbReference type="NCBI Taxonomy" id="2755281"/>
    <lineage>
        <taxon>Eukaryota</taxon>
        <taxon>Metazoa</taxon>
        <taxon>Ecdysozoa</taxon>
        <taxon>Arthropoda</taxon>
        <taxon>Hexapoda</taxon>
        <taxon>Insecta</taxon>
        <taxon>Pterygota</taxon>
        <taxon>Neoptera</taxon>
        <taxon>Endopterygota</taxon>
        <taxon>Coleoptera</taxon>
        <taxon>Polyphaga</taxon>
        <taxon>Cucujiformia</taxon>
        <taxon>Tenebrionidae</taxon>
        <taxon>Zophobas</taxon>
    </lineage>
</organism>
<dbReference type="InterPro" id="IPR003591">
    <property type="entry name" value="Leu-rich_rpt_typical-subtyp"/>
</dbReference>
<accession>A0AA38IRJ1</accession>
<keyword evidence="3" id="KW-0677">Repeat</keyword>
<protein>
    <submittedName>
        <fullName evidence="5">Uncharacterized protein</fullName>
    </submittedName>
</protein>
<dbReference type="SMART" id="SM00369">
    <property type="entry name" value="LRR_TYP"/>
    <property type="match status" value="5"/>
</dbReference>
<feature type="chain" id="PRO_5041365258" evidence="4">
    <location>
        <begin position="22"/>
        <end position="411"/>
    </location>
</feature>
<feature type="signal peptide" evidence="4">
    <location>
        <begin position="1"/>
        <end position="21"/>
    </location>
</feature>
<dbReference type="EMBL" id="JALNTZ010000003">
    <property type="protein sequence ID" value="KAJ3659749.1"/>
    <property type="molecule type" value="Genomic_DNA"/>
</dbReference>
<dbReference type="GO" id="GO:0005615">
    <property type="term" value="C:extracellular space"/>
    <property type="evidence" value="ECO:0007669"/>
    <property type="project" value="TreeGrafter"/>
</dbReference>
<dbReference type="PANTHER" id="PTHR24373">
    <property type="entry name" value="SLIT RELATED LEUCINE-RICH REPEAT NEURONAL PROTEIN"/>
    <property type="match status" value="1"/>
</dbReference>
<dbReference type="InterPro" id="IPR050328">
    <property type="entry name" value="Dev_Immune_Receptor"/>
</dbReference>
<name>A0AA38IRJ1_9CUCU</name>
<sequence>MFARVLLVYLLCSTFFNLISCECRQTYATVCDSFEDLKKYDDVENMKTLIIGAEHSSVPPTSVNLIADLDYTFYYKLSTLVIIRSVNELKSHVSWTCDYESPLKYLTLYRNKLKVIGKNQLPRHSLKFLSLVNNEIESVKPDAFYDQVEEIDLSENLLEVIQRHSLPSDSKSVSVRNNKLVHIEADALPKGLTNLNLAGNELRYIPYEVLKDLKNLTELALNHNKFSSLPPIKHLEHLVVFDISFNSVSTLERGTFEKMDNLQLIDLSNNKIHQYDVLQVLNTPGKQPYLKVSLALNNLKELQLKNLSLQHQTFVLYGNPWDCKVWPEIKKNLSRHESNCNVELPSNEDLPFCISYIADGGLSTWETKIEKFVATFQEIVANRPKNFHCRRHLGRYGWLYRISYTCSATKV</sequence>
<keyword evidence="6" id="KW-1185">Reference proteome</keyword>